<comment type="caution">
    <text evidence="5">The sequence shown here is derived from an EMBL/GenBank/DDBJ whole genome shotgun (WGS) entry which is preliminary data.</text>
</comment>
<dbReference type="InterPro" id="IPR018062">
    <property type="entry name" value="HTH_AraC-typ_CS"/>
</dbReference>
<organism evidence="5 6">
    <name type="scientific">Pseudoteredinibacter isoporae</name>
    <dbReference type="NCBI Taxonomy" id="570281"/>
    <lineage>
        <taxon>Bacteria</taxon>
        <taxon>Pseudomonadati</taxon>
        <taxon>Pseudomonadota</taxon>
        <taxon>Gammaproteobacteria</taxon>
        <taxon>Cellvibrionales</taxon>
        <taxon>Cellvibrionaceae</taxon>
        <taxon>Pseudoteredinibacter</taxon>
    </lineage>
</organism>
<dbReference type="RefSeq" id="WP_166845745.1">
    <property type="nucleotide sequence ID" value="NZ_JAAONY010000002.1"/>
</dbReference>
<dbReference type="PANTHER" id="PTHR43130">
    <property type="entry name" value="ARAC-FAMILY TRANSCRIPTIONAL REGULATOR"/>
    <property type="match status" value="1"/>
</dbReference>
<dbReference type="PROSITE" id="PS00041">
    <property type="entry name" value="HTH_ARAC_FAMILY_1"/>
    <property type="match status" value="1"/>
</dbReference>
<dbReference type="Proteomes" id="UP000528457">
    <property type="component" value="Unassembled WGS sequence"/>
</dbReference>
<protein>
    <submittedName>
        <fullName evidence="5">Transcriptional regulator GlxA family with amidase domain</fullName>
    </submittedName>
</protein>
<dbReference type="AlphaFoldDB" id="A0A7X0JUH1"/>
<dbReference type="PANTHER" id="PTHR43130:SF3">
    <property type="entry name" value="HTH-TYPE TRANSCRIPTIONAL REGULATOR RV1931C"/>
    <property type="match status" value="1"/>
</dbReference>
<evidence type="ECO:0000256" key="3">
    <source>
        <dbReference type="ARBA" id="ARBA00023163"/>
    </source>
</evidence>
<evidence type="ECO:0000256" key="2">
    <source>
        <dbReference type="ARBA" id="ARBA00023125"/>
    </source>
</evidence>
<dbReference type="Gene3D" id="1.10.10.60">
    <property type="entry name" value="Homeodomain-like"/>
    <property type="match status" value="2"/>
</dbReference>
<dbReference type="InterPro" id="IPR018060">
    <property type="entry name" value="HTH_AraC"/>
</dbReference>
<keyword evidence="2" id="KW-0238">DNA-binding</keyword>
<keyword evidence="1" id="KW-0805">Transcription regulation</keyword>
<evidence type="ECO:0000313" key="6">
    <source>
        <dbReference type="Proteomes" id="UP000528457"/>
    </source>
</evidence>
<dbReference type="SUPFAM" id="SSF46689">
    <property type="entry name" value="Homeodomain-like"/>
    <property type="match status" value="2"/>
</dbReference>
<dbReference type="Pfam" id="PF01965">
    <property type="entry name" value="DJ-1_PfpI"/>
    <property type="match status" value="1"/>
</dbReference>
<proteinExistence type="predicted"/>
<name>A0A7X0JUH1_9GAMM</name>
<feature type="domain" description="HTH araC/xylS-type" evidence="4">
    <location>
        <begin position="212"/>
        <end position="310"/>
    </location>
</feature>
<dbReference type="CDD" id="cd03138">
    <property type="entry name" value="GATase1_AraC_2"/>
    <property type="match status" value="1"/>
</dbReference>
<keyword evidence="3" id="KW-0804">Transcription</keyword>
<dbReference type="SMART" id="SM00342">
    <property type="entry name" value="HTH_ARAC"/>
    <property type="match status" value="1"/>
</dbReference>
<evidence type="ECO:0000259" key="4">
    <source>
        <dbReference type="PROSITE" id="PS01124"/>
    </source>
</evidence>
<dbReference type="GO" id="GO:0003700">
    <property type="term" value="F:DNA-binding transcription factor activity"/>
    <property type="evidence" value="ECO:0007669"/>
    <property type="project" value="InterPro"/>
</dbReference>
<dbReference type="EMBL" id="JACHHT010000002">
    <property type="protein sequence ID" value="MBB6522515.1"/>
    <property type="molecule type" value="Genomic_DNA"/>
</dbReference>
<dbReference type="PROSITE" id="PS01124">
    <property type="entry name" value="HTH_ARAC_FAMILY_2"/>
    <property type="match status" value="1"/>
</dbReference>
<dbReference type="InParanoid" id="A0A7X0JUH1"/>
<dbReference type="InterPro" id="IPR029062">
    <property type="entry name" value="Class_I_gatase-like"/>
</dbReference>
<reference evidence="5 6" key="1">
    <citation type="submission" date="2020-08" db="EMBL/GenBank/DDBJ databases">
        <title>Genomic Encyclopedia of Type Strains, Phase IV (KMG-IV): sequencing the most valuable type-strain genomes for metagenomic binning, comparative biology and taxonomic classification.</title>
        <authorList>
            <person name="Goeker M."/>
        </authorList>
    </citation>
    <scope>NUCLEOTIDE SEQUENCE [LARGE SCALE GENOMIC DNA]</scope>
    <source>
        <strain evidence="5 6">DSM 22368</strain>
    </source>
</reference>
<keyword evidence="6" id="KW-1185">Reference proteome</keyword>
<gene>
    <name evidence="5" type="ORF">HNR48_002800</name>
</gene>
<dbReference type="Pfam" id="PF12833">
    <property type="entry name" value="HTH_18"/>
    <property type="match status" value="1"/>
</dbReference>
<evidence type="ECO:0000256" key="1">
    <source>
        <dbReference type="ARBA" id="ARBA00023015"/>
    </source>
</evidence>
<dbReference type="InterPro" id="IPR052158">
    <property type="entry name" value="INH-QAR"/>
</dbReference>
<dbReference type="Gene3D" id="3.40.50.880">
    <property type="match status" value="1"/>
</dbReference>
<dbReference type="SUPFAM" id="SSF52317">
    <property type="entry name" value="Class I glutamine amidotransferase-like"/>
    <property type="match status" value="1"/>
</dbReference>
<dbReference type="GO" id="GO:0043565">
    <property type="term" value="F:sequence-specific DNA binding"/>
    <property type="evidence" value="ECO:0007669"/>
    <property type="project" value="InterPro"/>
</dbReference>
<sequence length="327" mass="36307">MKNTAINHNIGVLAYPGAQKSAIYGLVDLLSIADSVRKEGDNTGSALTPVIIESFGEDLSAHQDLAAIIIPPSLEKDLGNSSFEVITRWLKARHDQGVLICSVCAGAFILAKTGLIEGRTITTHWMFEEQFRNDYPNIDLNINKLIVDDGDIVTAGGLSAWMDLGLFLVGRFTSPSIMLNTARIFLVDIKGREQSFFSTFTPNYNHGDKPIVKAQRWAQQHFSSAMSVSDLSDQASLSRRTFIRRFKKATHLNPSEYIQQLRIAKAKEGLELTNERIEAIAWSVGYEDVSAFRRIFQKSTGLSPTAYRQRFSVAEENANPINSGESF</sequence>
<evidence type="ECO:0000313" key="5">
    <source>
        <dbReference type="EMBL" id="MBB6522515.1"/>
    </source>
</evidence>
<dbReference type="InterPro" id="IPR009057">
    <property type="entry name" value="Homeodomain-like_sf"/>
</dbReference>
<dbReference type="InterPro" id="IPR002818">
    <property type="entry name" value="DJ-1/PfpI"/>
</dbReference>
<accession>A0A7X0JUH1</accession>